<dbReference type="AlphaFoldDB" id="A0A0B7FQV0"/>
<dbReference type="SUPFAM" id="SSF50978">
    <property type="entry name" value="WD40 repeat-like"/>
    <property type="match status" value="1"/>
</dbReference>
<dbReference type="EMBL" id="LN679131">
    <property type="protein sequence ID" value="CEL58563.1"/>
    <property type="molecule type" value="Genomic_DNA"/>
</dbReference>
<dbReference type="InterPro" id="IPR051150">
    <property type="entry name" value="SWT21/TCAB1_mRNA_Telomere"/>
</dbReference>
<dbReference type="Proteomes" id="UP000059188">
    <property type="component" value="Unassembled WGS sequence"/>
</dbReference>
<dbReference type="PANTHER" id="PTHR13211">
    <property type="entry name" value="TELOMERASE CAJAL BODY PROTEIN 1"/>
    <property type="match status" value="1"/>
</dbReference>
<keyword evidence="2" id="KW-1185">Reference proteome</keyword>
<evidence type="ECO:0000313" key="1">
    <source>
        <dbReference type="EMBL" id="CEL58563.1"/>
    </source>
</evidence>
<protein>
    <submittedName>
        <fullName evidence="1">Telomerase Cajal body protein 1</fullName>
    </submittedName>
</protein>
<evidence type="ECO:0000313" key="2">
    <source>
        <dbReference type="Proteomes" id="UP000059188"/>
    </source>
</evidence>
<dbReference type="Gene3D" id="2.130.10.10">
    <property type="entry name" value="YVTN repeat-like/Quinoprotein amine dehydrogenase"/>
    <property type="match status" value="1"/>
</dbReference>
<dbReference type="PANTHER" id="PTHR13211:SF0">
    <property type="entry name" value="TELOMERASE CAJAL BODY PROTEIN 1"/>
    <property type="match status" value="1"/>
</dbReference>
<organism evidence="1 2">
    <name type="scientific">Thanatephorus cucumeris (strain AG1-IB / isolate 7/3/14)</name>
    <name type="common">Lettuce bottom rot fungus</name>
    <name type="synonym">Rhizoctonia solani</name>
    <dbReference type="NCBI Taxonomy" id="1108050"/>
    <lineage>
        <taxon>Eukaryota</taxon>
        <taxon>Fungi</taxon>
        <taxon>Dikarya</taxon>
        <taxon>Basidiomycota</taxon>
        <taxon>Agaricomycotina</taxon>
        <taxon>Agaricomycetes</taxon>
        <taxon>Cantharellales</taxon>
        <taxon>Ceratobasidiaceae</taxon>
        <taxon>Rhizoctonia</taxon>
        <taxon>Rhizoctonia solani AG-1</taxon>
    </lineage>
</organism>
<dbReference type="OrthoDB" id="239865at2759"/>
<sequence length="256" mass="28237">MSFNMYMNRLYCGFEDAIEVFDVHRPGEGTRLHTIPTKKSRDGLKGIISSLAFAPDWSGTYAAGSFGGSIAIFAEDTRAQIQSWLHGAEGGITQIRFNPSQAHIVYASFRRTPSIARWDLRNPSEPDIVYDRGLVLTNQRLGFDVSSDGRWLIAGDERGQVSVFDALGEAGRVDSISAHNDSIGAVLFHPTKPHSMSISGSRHFQSDVTELESSEESEELEDVEIVISGRDVLGSTARKRNARPTVTDNSLKFWSV</sequence>
<reference evidence="1 2" key="1">
    <citation type="submission" date="2014-11" db="EMBL/GenBank/DDBJ databases">
        <authorList>
            <person name="Wibberg Daniel"/>
        </authorList>
    </citation>
    <scope>NUCLEOTIDE SEQUENCE [LARGE SCALE GENOMIC DNA]</scope>
    <source>
        <strain evidence="1">Rhizoctonia solani AG1-IB 7/3/14</strain>
    </source>
</reference>
<dbReference type="InterPro" id="IPR015943">
    <property type="entry name" value="WD40/YVTN_repeat-like_dom_sf"/>
</dbReference>
<dbReference type="STRING" id="1108050.A0A0B7FQV0"/>
<accession>A0A0B7FQV0</accession>
<gene>
    <name evidence="1" type="ORF">RSOLAG1IB_08638</name>
</gene>
<proteinExistence type="predicted"/>
<name>A0A0B7FQV0_THACB</name>
<dbReference type="InterPro" id="IPR036322">
    <property type="entry name" value="WD40_repeat_dom_sf"/>
</dbReference>